<name>A0A674H6V2_TAEGU</name>
<feature type="coiled-coil region" evidence="1">
    <location>
        <begin position="1754"/>
        <end position="1781"/>
    </location>
</feature>
<dbReference type="GO" id="GO:0008608">
    <property type="term" value="P:attachment of spindle microtubules to kinetochore"/>
    <property type="evidence" value="ECO:0007669"/>
    <property type="project" value="InterPro"/>
</dbReference>
<keyword evidence="5" id="KW-1185">Reference proteome</keyword>
<feature type="region of interest" description="Disordered" evidence="2">
    <location>
        <begin position="196"/>
        <end position="218"/>
    </location>
</feature>
<reference evidence="4" key="3">
    <citation type="submission" date="2025-09" db="UniProtKB">
        <authorList>
            <consortium name="Ensembl"/>
        </authorList>
    </citation>
    <scope>IDENTIFICATION</scope>
</reference>
<keyword evidence="1" id="KW-0175">Coiled coil</keyword>
<dbReference type="InParanoid" id="A0A674H6V2"/>
<dbReference type="PANTHER" id="PTHR16520:SF3">
    <property type="entry name" value="KINETOCHORE SCAFFOLD 1"/>
    <property type="match status" value="1"/>
</dbReference>
<dbReference type="InterPro" id="IPR037388">
    <property type="entry name" value="Blinkin"/>
</dbReference>
<evidence type="ECO:0000256" key="2">
    <source>
        <dbReference type="SAM" id="MobiDB-lite"/>
    </source>
</evidence>
<feature type="coiled-coil region" evidence="1">
    <location>
        <begin position="1812"/>
        <end position="1839"/>
    </location>
</feature>
<dbReference type="CDD" id="cd22817">
    <property type="entry name" value="DRWD-N_Knl1"/>
    <property type="match status" value="1"/>
</dbReference>
<feature type="compositionally biased region" description="Basic and acidic residues" evidence="2">
    <location>
        <begin position="1215"/>
        <end position="1226"/>
    </location>
</feature>
<feature type="compositionally biased region" description="Basic and acidic residues" evidence="2">
    <location>
        <begin position="1497"/>
        <end position="1518"/>
    </location>
</feature>
<feature type="region of interest" description="Disordered" evidence="2">
    <location>
        <begin position="1345"/>
        <end position="1464"/>
    </location>
</feature>
<accession>A0A674H6V2</accession>
<dbReference type="GO" id="GO:0005634">
    <property type="term" value="C:nucleus"/>
    <property type="evidence" value="ECO:0007669"/>
    <property type="project" value="TreeGrafter"/>
</dbReference>
<feature type="region of interest" description="Disordered" evidence="2">
    <location>
        <begin position="908"/>
        <end position="940"/>
    </location>
</feature>
<dbReference type="InterPro" id="IPR043651">
    <property type="entry name" value="KNL1_MELT_rpt"/>
</dbReference>
<dbReference type="GeneTree" id="ENSGT00410000025918"/>
<dbReference type="GO" id="GO:0034501">
    <property type="term" value="P:protein localization to kinetochore"/>
    <property type="evidence" value="ECO:0007669"/>
    <property type="project" value="InterPro"/>
</dbReference>
<feature type="region of interest" description="Disordered" evidence="2">
    <location>
        <begin position="1176"/>
        <end position="1331"/>
    </location>
</feature>
<dbReference type="CTD" id="57082"/>
<protein>
    <submittedName>
        <fullName evidence="4">Kinetochore scaffold 1</fullName>
    </submittedName>
</protein>
<feature type="compositionally biased region" description="Polar residues" evidence="2">
    <location>
        <begin position="1124"/>
        <end position="1143"/>
    </location>
</feature>
<proteinExistence type="predicted"/>
<reference evidence="4 5" key="1">
    <citation type="journal article" date="2010" name="Nature">
        <title>The genome of a songbird.</title>
        <authorList>
            <person name="Warren W.C."/>
            <person name="Clayton D.F."/>
            <person name="Ellegren H."/>
            <person name="Arnold A.P."/>
            <person name="Hillier L.W."/>
            <person name="Kunstner A."/>
            <person name="Searle S."/>
            <person name="White S."/>
            <person name="Vilella A.J."/>
            <person name="Fairley S."/>
            <person name="Heger A."/>
            <person name="Kong L."/>
            <person name="Ponting C.P."/>
            <person name="Jarvis E.D."/>
            <person name="Mello C.V."/>
            <person name="Minx P."/>
            <person name="Lovell P."/>
            <person name="Velho T.A."/>
            <person name="Ferris M."/>
            <person name="Balakrishnan C.N."/>
            <person name="Sinha S."/>
            <person name="Blatti C."/>
            <person name="London S.E."/>
            <person name="Li Y."/>
            <person name="Lin Y.C."/>
            <person name="George J."/>
            <person name="Sweedler J."/>
            <person name="Southey B."/>
            <person name="Gunaratne P."/>
            <person name="Watson M."/>
            <person name="Nam K."/>
            <person name="Backstrom N."/>
            <person name="Smeds L."/>
            <person name="Nabholz B."/>
            <person name="Itoh Y."/>
            <person name="Whitney O."/>
            <person name="Pfenning A.R."/>
            <person name="Howard J."/>
            <person name="Volker M."/>
            <person name="Skinner B.M."/>
            <person name="Griffin D.K."/>
            <person name="Ye L."/>
            <person name="McLaren W.M."/>
            <person name="Flicek P."/>
            <person name="Quesada V."/>
            <person name="Velasco G."/>
            <person name="Lopez-Otin C."/>
            <person name="Puente X.S."/>
            <person name="Olender T."/>
            <person name="Lancet D."/>
            <person name="Smit A.F."/>
            <person name="Hubley R."/>
            <person name="Konkel M.K."/>
            <person name="Walker J.A."/>
            <person name="Batzer M.A."/>
            <person name="Gu W."/>
            <person name="Pollock D.D."/>
            <person name="Chen L."/>
            <person name="Cheng Z."/>
            <person name="Eichler E.E."/>
            <person name="Stapley J."/>
            <person name="Slate J."/>
            <person name="Ekblom R."/>
            <person name="Birkhead T."/>
            <person name="Burke T."/>
            <person name="Burt D."/>
            <person name="Scharff C."/>
            <person name="Adam I."/>
            <person name="Richard H."/>
            <person name="Sultan M."/>
            <person name="Soldatov A."/>
            <person name="Lehrach H."/>
            <person name="Edwards S.V."/>
            <person name="Yang S.P."/>
            <person name="Li X."/>
            <person name="Graves T."/>
            <person name="Fulton L."/>
            <person name="Nelson J."/>
            <person name="Chinwalla A."/>
            <person name="Hou S."/>
            <person name="Mardis E.R."/>
            <person name="Wilson R.K."/>
        </authorList>
    </citation>
    <scope>NUCLEOTIDE SEQUENCE [LARGE SCALE GENOMIC DNA]</scope>
</reference>
<feature type="region of interest" description="Disordered" evidence="2">
    <location>
        <begin position="1487"/>
        <end position="1590"/>
    </location>
</feature>
<feature type="compositionally biased region" description="Polar residues" evidence="2">
    <location>
        <begin position="1430"/>
        <end position="1440"/>
    </location>
</feature>
<organism evidence="4 5">
    <name type="scientific">Taeniopygia guttata</name>
    <name type="common">Zebra finch</name>
    <name type="synonym">Poephila guttata</name>
    <dbReference type="NCBI Taxonomy" id="59729"/>
    <lineage>
        <taxon>Eukaryota</taxon>
        <taxon>Metazoa</taxon>
        <taxon>Chordata</taxon>
        <taxon>Craniata</taxon>
        <taxon>Vertebrata</taxon>
        <taxon>Euteleostomi</taxon>
        <taxon>Archelosauria</taxon>
        <taxon>Archosauria</taxon>
        <taxon>Dinosauria</taxon>
        <taxon>Saurischia</taxon>
        <taxon>Theropoda</taxon>
        <taxon>Coelurosauria</taxon>
        <taxon>Aves</taxon>
        <taxon>Neognathae</taxon>
        <taxon>Neoaves</taxon>
        <taxon>Telluraves</taxon>
        <taxon>Australaves</taxon>
        <taxon>Passeriformes</taxon>
        <taxon>Passeroidea</taxon>
        <taxon>Estrildidae</taxon>
        <taxon>Estrildinae</taxon>
        <taxon>Taeniopygia</taxon>
    </lineage>
</organism>
<evidence type="ECO:0000259" key="3">
    <source>
        <dbReference type="Pfam" id="PF18210"/>
    </source>
</evidence>
<feature type="region of interest" description="Disordered" evidence="2">
    <location>
        <begin position="1101"/>
        <end position="1146"/>
    </location>
</feature>
<evidence type="ECO:0000313" key="5">
    <source>
        <dbReference type="Proteomes" id="UP000007754"/>
    </source>
</evidence>
<dbReference type="PANTHER" id="PTHR16520">
    <property type="entry name" value="KINETOCHORE SCAFFOLD 1"/>
    <property type="match status" value="1"/>
</dbReference>
<dbReference type="InterPro" id="IPR040850">
    <property type="entry name" value="Knl1_RWD_C"/>
</dbReference>
<feature type="compositionally biased region" description="Polar residues" evidence="2">
    <location>
        <begin position="1303"/>
        <end position="1325"/>
    </location>
</feature>
<dbReference type="Pfam" id="PF18210">
    <property type="entry name" value="Knl1_RWD_C"/>
    <property type="match status" value="1"/>
</dbReference>
<dbReference type="CDD" id="cd22892">
    <property type="entry name" value="DRWD-C_Knl1"/>
    <property type="match status" value="1"/>
</dbReference>
<feature type="compositionally biased region" description="Polar residues" evidence="2">
    <location>
        <begin position="1345"/>
        <end position="1366"/>
    </location>
</feature>
<feature type="region of interest" description="Disordered" evidence="2">
    <location>
        <begin position="76"/>
        <end position="101"/>
    </location>
</feature>
<evidence type="ECO:0000256" key="1">
    <source>
        <dbReference type="SAM" id="Coils"/>
    </source>
</evidence>
<dbReference type="OMA" id="EITKCHA"/>
<feature type="compositionally biased region" description="Polar residues" evidence="2">
    <location>
        <begin position="76"/>
        <end position="86"/>
    </location>
</feature>
<evidence type="ECO:0000313" key="4">
    <source>
        <dbReference type="Ensembl" id="ENSTGUP00000030225.1"/>
    </source>
</evidence>
<feature type="region of interest" description="Disordered" evidence="2">
    <location>
        <begin position="239"/>
        <end position="258"/>
    </location>
</feature>
<dbReference type="Ensembl" id="ENSTGUT00000044635.1">
    <property type="protein sequence ID" value="ENSTGUP00000030225.1"/>
    <property type="gene ID" value="ENSTGUG00000024939.1"/>
</dbReference>
<dbReference type="Pfam" id="PF19221">
    <property type="entry name" value="MELT"/>
    <property type="match status" value="8"/>
</dbReference>
<dbReference type="Proteomes" id="UP000007754">
    <property type="component" value="Chromosome 5"/>
</dbReference>
<feature type="domain" description="Knl1 C-terminal RWD" evidence="3">
    <location>
        <begin position="1812"/>
        <end position="1974"/>
    </location>
</feature>
<feature type="compositionally biased region" description="Polar residues" evidence="2">
    <location>
        <begin position="1448"/>
        <end position="1464"/>
    </location>
</feature>
<gene>
    <name evidence="4" type="primary">KNL1</name>
</gene>
<dbReference type="CDD" id="cd21853">
    <property type="entry name" value="KNL1_NTD"/>
    <property type="match status" value="1"/>
</dbReference>
<dbReference type="GO" id="GO:0051301">
    <property type="term" value="P:cell division"/>
    <property type="evidence" value="ECO:0007669"/>
    <property type="project" value="InterPro"/>
</dbReference>
<sequence length="2073" mass="227808">MDKIYTDPDMEMDNTEHIRRKRLSSILKAPRNPLDDLGNGNEMTEDIHVERRRRSSRRVSFATTINCRVFQRDLKNSTSETENTGCSAYEKDDTFTNQNEDPGTVPCEITGMNTLLHAPIQALGQQTEWHDVDHTAPRMDRQNATLLFSEENEMEMTASHTAVISRNLRAHQPDRTEKIDFTSFLAKLNSSQGKAETSKELSLLSDSTNHPGPSLEQKEEATTVKKIDFNEFLLRLKSNNPAERPDKDNVGCVPSQGSGDVTRLSGEFGYSHEPLDTCSVTRVFRGQEGGMDMTKCEAADVKIPFPGVSEVPAEQWECEDVTRAFVDEGMDVTTSHTAKVSFALSTVRNQSLNLQKDFPPTELDNFVFMRESYHDLNVQQDARFCADRKTASAEGRGDTLVLRAGKQEATALSGIQGSVSSETIFRGDKTVVFSKCDDMEMTGNYTDIIYEASNTSQNSSCHKTCEKPVSTNPPLAGSRSLACGNIPKGLSPGDNPAAGPYKNSAHELPSASGGHVENMSQACSPAAASTGFGSYTHFGAGGVLKSKFDPSANPQLVFSGEKTVIFAGEDMDLGKTCVKDDGENGDSEHPGAVFTSVTCKPHFLSNRSMSSNVTEQEEMEITRCHTVFFDGQSSEITAEPKQIPCKIIPRKSQNKNVTEGAISAYCVDMDKENVEVRSIDRNIKKSQAMERNAQALQMIMIDKKLGKTNFQAGGLSSCAKSTCLLQEQNRGVPKNVTNTGASLALQSQEVVSQPLGKSPASLPDFCTNDTTGVFLGDQSMDITKAHPAAFEIAPINMEQESNNYNQNAALSKQLQQQPFPFSSGHGVDITNQTAAMECGDLKMNTKKQIVTALAPSGSFTFSNSPAPSGMRGNEQFGTVKGINADGQNSERQEKPQPVRAVSKVLPTRGDSDRHFSMGKTGSLREDLKTPPSAHGLLQRGAEEPVWARTYETPKESSQLSVFGEKSVVFLHGENMDMTGRCVVMDPNYSFRVVLSQNKAAPGCFGQGGTETMSLEKGVTTTMPVEQGGQEAACGRTISFAPAEDMEITTTHTAWHRQPIPAIPADKTIVFTHEQEDMDITASHTVAVSKNICGFEAQQVPHTNTQQPPQHMHGGLVPCRDEMDSSQYPTTAKDNPSIPSSASSDLVFPSEKGVAQVPSGTTPHSIYSVCLQESTADVGKPEDHGLPTDNSVPVSREQALTPPEKLQSEGVPFEFPSKDPVDHREESGSLGSCVAFPMQGSDPWKGHPDAPGTQRNQLVEEDSSQPGDSDLGLAGAKLIPAANRESKKNEELSAEGEVPPKDFQISSEQARQPLVSDSSGDQTQATLPPAASGIIGICSKLTGLSRKSVSVSKTAPSDQLPSSSAQPEDTMGLGKNTISEANNFFEPKKQENSGLDSGADPIGTTPKDKYPGINIPLGIFQPKLPNKRNRVSSAQDINTKSDSVETPVPANTSETPGNKSSRQNFSPFQFIAEEFLPVCLEEIDSNESVSSELMENAWDDKNKKQIPHPEKDPFEETKSCNKKRALGQTEEDSQSPKKTKRDQHVDAGTSQDLEVTFDVVPQDQAKVDEAGEPPDLSAKIPGCPHASTSSSLDSMKADIESTIQRSNQVESHLLTDSICEENLWEKFQSGAITVGEFFTLLQVHVVIQKPRHSQLPASCAVSAPPTTEDLIYSQYIHRPKLRIYEEDCQDLSRKIAELKPHMNILDQPLVNVIRSLWEVMRTCTDEELSKFGAELNKMKSCFTKEAKILSHNEKETLYRKLLQSAEEQYRKLQSRMEKVDEWVKEAESSVIALESDSFWDEEEAGCSAGTAGEQNIQKELQSITAQEEELLRELSEMDAEDELNLAEMEKLKNTERACLEILKKYDFTEWELIEWSEQRAVFNFLYDSVTLTVVFGPPIDDEFFAARPSRSIVSLDFESFLDEEQAPPSTCLVQKLIFQFIESRGCWQKRCPKLCYLPQALFDISLVVNRCKTLGEELEFLQRWGAKFQLLEADIKDTEVKLLFSSSVAFAKFELTLTLSHDYPSAVLPFRVQTHIGTIGEKEIAAVLSRVPAGHHYLQRAVISIHQNLLQGPR</sequence>
<reference evidence="4" key="2">
    <citation type="submission" date="2025-08" db="UniProtKB">
        <authorList>
            <consortium name="Ensembl"/>
        </authorList>
    </citation>
    <scope>IDENTIFICATION</scope>
</reference>